<proteinExistence type="predicted"/>
<dbReference type="Proteomes" id="UP001530315">
    <property type="component" value="Unassembled WGS sequence"/>
</dbReference>
<feature type="domain" description="Tail specific protease" evidence="3">
    <location>
        <begin position="153"/>
        <end position="322"/>
    </location>
</feature>
<dbReference type="AlphaFoldDB" id="A0ABD3ND36"/>
<dbReference type="InterPro" id="IPR005151">
    <property type="entry name" value="Tail-specific_protease"/>
</dbReference>
<dbReference type="PANTHER" id="PTHR32060">
    <property type="entry name" value="TAIL-SPECIFIC PROTEASE"/>
    <property type="match status" value="1"/>
</dbReference>
<dbReference type="SUPFAM" id="SSF52096">
    <property type="entry name" value="ClpP/crotonase"/>
    <property type="match status" value="1"/>
</dbReference>
<keyword evidence="2" id="KW-0732">Signal</keyword>
<dbReference type="Pfam" id="PF03572">
    <property type="entry name" value="Peptidase_S41"/>
    <property type="match status" value="1"/>
</dbReference>
<accession>A0ABD3ND36</accession>
<dbReference type="EMBL" id="JALLAZ020001496">
    <property type="protein sequence ID" value="KAL3773979.1"/>
    <property type="molecule type" value="Genomic_DNA"/>
</dbReference>
<evidence type="ECO:0000256" key="2">
    <source>
        <dbReference type="SAM" id="SignalP"/>
    </source>
</evidence>
<dbReference type="SUPFAM" id="SSF50156">
    <property type="entry name" value="PDZ domain-like"/>
    <property type="match status" value="1"/>
</dbReference>
<feature type="signal peptide" evidence="2">
    <location>
        <begin position="1"/>
        <end position="25"/>
    </location>
</feature>
<dbReference type="InterPro" id="IPR036034">
    <property type="entry name" value="PDZ_sf"/>
</dbReference>
<name>A0ABD3ND36_9STRA</name>
<dbReference type="Pfam" id="PF17820">
    <property type="entry name" value="PDZ_6"/>
    <property type="match status" value="1"/>
</dbReference>
<protein>
    <recommendedName>
        <fullName evidence="3">Tail specific protease domain-containing protein</fullName>
    </recommendedName>
</protein>
<dbReference type="Gene3D" id="3.30.750.44">
    <property type="match status" value="1"/>
</dbReference>
<dbReference type="Gene3D" id="3.90.226.10">
    <property type="entry name" value="2-enoyl-CoA Hydratase, Chain A, domain 1"/>
    <property type="match status" value="1"/>
</dbReference>
<organism evidence="4 5">
    <name type="scientific">Stephanodiscus triporus</name>
    <dbReference type="NCBI Taxonomy" id="2934178"/>
    <lineage>
        <taxon>Eukaryota</taxon>
        <taxon>Sar</taxon>
        <taxon>Stramenopiles</taxon>
        <taxon>Ochrophyta</taxon>
        <taxon>Bacillariophyta</taxon>
        <taxon>Coscinodiscophyceae</taxon>
        <taxon>Thalassiosirophycidae</taxon>
        <taxon>Stephanodiscales</taxon>
        <taxon>Stephanodiscaceae</taxon>
        <taxon>Stephanodiscus</taxon>
    </lineage>
</organism>
<reference evidence="4 5" key="1">
    <citation type="submission" date="2024-10" db="EMBL/GenBank/DDBJ databases">
        <title>Updated reference genomes for cyclostephanoid diatoms.</title>
        <authorList>
            <person name="Roberts W.R."/>
            <person name="Alverson A.J."/>
        </authorList>
    </citation>
    <scope>NUCLEOTIDE SEQUENCE [LARGE SCALE GENOMIC DNA]</scope>
    <source>
        <strain evidence="4 5">AJA276-08</strain>
    </source>
</reference>
<keyword evidence="5" id="KW-1185">Reference proteome</keyword>
<evidence type="ECO:0000256" key="1">
    <source>
        <dbReference type="SAM" id="MobiDB-lite"/>
    </source>
</evidence>
<feature type="chain" id="PRO_5044764328" description="Tail specific protease domain-containing protein" evidence="2">
    <location>
        <begin position="26"/>
        <end position="359"/>
    </location>
</feature>
<sequence>MLSATILLVLLQALPFPSLVPIAAASDYGSMSPEQRFVAEAWRVVDNAYIDRTFNGRDWFKMRQDGVTKKYESMDEARNEVEGMLGSLGTGTRGTFPREPSGPAMRAGLRPGDVFVEADGTRFDDGRATPDDVALVVRGPEGSRVGVVVERDGRTMDFILTREPIKITSVRGYIGEKAGVTGKVGVVRIKNFSGTTSDAVRAEIDGLKKRGATSFVLDLRGNPGGLLPGGVDTASLFLEANRAVVYVVNKNGVVDAQRTLVDGVDLDSPLVILVDGNTASAAETVRQLEGDNGGVAVTIARYETPDHHDINKHGIPVDVKANVDCAKEDALTCLPKEAFTFWKSVRGGMDEDVKTISYT</sequence>
<feature type="region of interest" description="Disordered" evidence="1">
    <location>
        <begin position="85"/>
        <end position="108"/>
    </location>
</feature>
<gene>
    <name evidence="4" type="ORF">ACHAW5_000579</name>
</gene>
<dbReference type="SMART" id="SM00245">
    <property type="entry name" value="TSPc"/>
    <property type="match status" value="1"/>
</dbReference>
<dbReference type="Gene3D" id="2.30.42.10">
    <property type="match status" value="1"/>
</dbReference>
<evidence type="ECO:0000259" key="3">
    <source>
        <dbReference type="SMART" id="SM00245"/>
    </source>
</evidence>
<dbReference type="InterPro" id="IPR041489">
    <property type="entry name" value="PDZ_6"/>
</dbReference>
<dbReference type="PANTHER" id="PTHR32060:SF22">
    <property type="entry name" value="CARBOXYL-TERMINAL-PROCESSING PEPTIDASE 3, CHLOROPLASTIC"/>
    <property type="match status" value="1"/>
</dbReference>
<evidence type="ECO:0000313" key="5">
    <source>
        <dbReference type="Proteomes" id="UP001530315"/>
    </source>
</evidence>
<comment type="caution">
    <text evidence="4">The sequence shown here is derived from an EMBL/GenBank/DDBJ whole genome shotgun (WGS) entry which is preliminary data.</text>
</comment>
<evidence type="ECO:0000313" key="4">
    <source>
        <dbReference type="EMBL" id="KAL3773979.1"/>
    </source>
</evidence>
<dbReference type="InterPro" id="IPR029045">
    <property type="entry name" value="ClpP/crotonase-like_dom_sf"/>
</dbReference>